<evidence type="ECO:0000256" key="5">
    <source>
        <dbReference type="SAM" id="SignalP"/>
    </source>
</evidence>
<keyword evidence="8" id="KW-1185">Reference proteome</keyword>
<evidence type="ECO:0000313" key="8">
    <source>
        <dbReference type="Proteomes" id="UP000251402"/>
    </source>
</evidence>
<dbReference type="RefSeq" id="WP_112567683.1">
    <property type="nucleotide sequence ID" value="NZ_CP043450.1"/>
</dbReference>
<feature type="domain" description="Epoxide hydrolase N-terminal" evidence="6">
    <location>
        <begin position="39"/>
        <end position="143"/>
    </location>
</feature>
<gene>
    <name evidence="7" type="ORF">DEO27_017185</name>
</gene>
<proteinExistence type="inferred from homology"/>
<dbReference type="PRINTS" id="PR00412">
    <property type="entry name" value="EPOXHYDRLASE"/>
</dbReference>
<reference evidence="7" key="1">
    <citation type="submission" date="2019-08" db="EMBL/GenBank/DDBJ databases">
        <title>Comparative genome analysis confer to the adaptation heavy metal polluted environment.</title>
        <authorList>
            <person name="Li Y."/>
        </authorList>
    </citation>
    <scope>NUCLEOTIDE SEQUENCE [LARGE SCALE GENOMIC DNA]</scope>
    <source>
        <strain evidence="7">P1</strain>
    </source>
</reference>
<keyword evidence="3 7" id="KW-0378">Hydrolase</keyword>
<dbReference type="GO" id="GO:0004301">
    <property type="term" value="F:epoxide hydrolase activity"/>
    <property type="evidence" value="ECO:0007669"/>
    <property type="project" value="TreeGrafter"/>
</dbReference>
<accession>A0A5C1I2S9</accession>
<evidence type="ECO:0000259" key="6">
    <source>
        <dbReference type="Pfam" id="PF06441"/>
    </source>
</evidence>
<dbReference type="AlphaFoldDB" id="A0A5C1I2S9"/>
<dbReference type="InterPro" id="IPR016292">
    <property type="entry name" value="Epoxide_hydrolase"/>
</dbReference>
<keyword evidence="5" id="KW-0732">Signal</keyword>
<dbReference type="Pfam" id="PF06441">
    <property type="entry name" value="EHN"/>
    <property type="match status" value="1"/>
</dbReference>
<keyword evidence="2" id="KW-0058">Aromatic hydrocarbons catabolism</keyword>
<evidence type="ECO:0000256" key="3">
    <source>
        <dbReference type="ARBA" id="ARBA00022801"/>
    </source>
</evidence>
<dbReference type="GO" id="GO:0097176">
    <property type="term" value="P:epoxide metabolic process"/>
    <property type="evidence" value="ECO:0007669"/>
    <property type="project" value="TreeGrafter"/>
</dbReference>
<sequence>MRNLKTTLLSAFFCAAMGLFTLQSKAQTQSAVNKNDKSIRPFHVHVTDEQLADLKKRLLATRWPGRETVNNESQGLRKQQLQNLVNYWVSDYDWRKGEAKLNALPMFVTNIDGLDIQFIHVRSKHPKALPLIMTHGWPGSIFELLKVIDPLTNPTAHGGKAEDAFDVVIPSLPGFGFSGQPADTGWDSDHIARAWGELMNRLGYKQFVSQGGDCGSVISQRMALQHVPGLLAIHINMPATVPPDIAAHLTNGDDAPAGLSDKEKAAYESLNNFYKNNCGYSAMMVTRPQTVGYALADSPVGQAAWMYDKIVQWTYSGGEPEKVLTRDEILDDISLYWLTNSATSAAQIYWEDHSNNFNAREISTPVAITVFPGEIYQAPKTWAERCYHNLIYFNEVNNGGHFAAWEQPQILAEEIRAAFKSVR</sequence>
<evidence type="ECO:0000256" key="1">
    <source>
        <dbReference type="ARBA" id="ARBA00010088"/>
    </source>
</evidence>
<dbReference type="InterPro" id="IPR000639">
    <property type="entry name" value="Epox_hydrolase-like"/>
</dbReference>
<organism evidence="7 8">
    <name type="scientific">Mucilaginibacter rubeus</name>
    <dbReference type="NCBI Taxonomy" id="2027860"/>
    <lineage>
        <taxon>Bacteria</taxon>
        <taxon>Pseudomonadati</taxon>
        <taxon>Bacteroidota</taxon>
        <taxon>Sphingobacteriia</taxon>
        <taxon>Sphingobacteriales</taxon>
        <taxon>Sphingobacteriaceae</taxon>
        <taxon>Mucilaginibacter</taxon>
    </lineage>
</organism>
<dbReference type="SUPFAM" id="SSF53474">
    <property type="entry name" value="alpha/beta-Hydrolases"/>
    <property type="match status" value="1"/>
</dbReference>
<comment type="similarity">
    <text evidence="1">Belongs to the peptidase S33 family.</text>
</comment>
<evidence type="ECO:0000313" key="7">
    <source>
        <dbReference type="EMBL" id="QEM11688.1"/>
    </source>
</evidence>
<dbReference type="PANTHER" id="PTHR21661">
    <property type="entry name" value="EPOXIDE HYDROLASE 1-RELATED"/>
    <property type="match status" value="1"/>
</dbReference>
<protein>
    <submittedName>
        <fullName evidence="7">Epoxide hydrolase</fullName>
    </submittedName>
</protein>
<dbReference type="InterPro" id="IPR029058">
    <property type="entry name" value="AB_hydrolase_fold"/>
</dbReference>
<dbReference type="OrthoDB" id="9780765at2"/>
<dbReference type="PANTHER" id="PTHR21661:SF35">
    <property type="entry name" value="EPOXIDE HYDROLASE"/>
    <property type="match status" value="1"/>
</dbReference>
<feature type="active site" description="Proton donor" evidence="4">
    <location>
        <position position="349"/>
    </location>
</feature>
<dbReference type="EMBL" id="CP043450">
    <property type="protein sequence ID" value="QEM11688.1"/>
    <property type="molecule type" value="Genomic_DNA"/>
</dbReference>
<dbReference type="Proteomes" id="UP000251402">
    <property type="component" value="Chromosome"/>
</dbReference>
<dbReference type="Gene3D" id="3.40.50.1820">
    <property type="entry name" value="alpha/beta hydrolase"/>
    <property type="match status" value="1"/>
</dbReference>
<evidence type="ECO:0000256" key="4">
    <source>
        <dbReference type="PIRSR" id="PIRSR001112-1"/>
    </source>
</evidence>
<feature type="active site" description="Nucleophile" evidence="4">
    <location>
        <position position="213"/>
    </location>
</feature>
<dbReference type="InterPro" id="IPR010497">
    <property type="entry name" value="Epoxide_hydro_N"/>
</dbReference>
<feature type="signal peptide" evidence="5">
    <location>
        <begin position="1"/>
        <end position="26"/>
    </location>
</feature>
<dbReference type="KEGG" id="mrub:DEO27_017185"/>
<dbReference type="PIRSF" id="PIRSF001112">
    <property type="entry name" value="Epoxide_hydrolase"/>
    <property type="match status" value="1"/>
</dbReference>
<evidence type="ECO:0000256" key="2">
    <source>
        <dbReference type="ARBA" id="ARBA00022797"/>
    </source>
</evidence>
<name>A0A5C1I2S9_9SPHI</name>
<feature type="active site" description="Proton acceptor" evidence="4">
    <location>
        <position position="401"/>
    </location>
</feature>
<feature type="chain" id="PRO_5022766362" evidence="5">
    <location>
        <begin position="27"/>
        <end position="423"/>
    </location>
</feature>